<comment type="caution">
    <text evidence="4">The sequence shown here is derived from an EMBL/GenBank/DDBJ whole genome shotgun (WGS) entry which is preliminary data.</text>
</comment>
<dbReference type="InterPro" id="IPR002035">
    <property type="entry name" value="VWF_A"/>
</dbReference>
<keyword evidence="1" id="KW-0812">Transmembrane</keyword>
<dbReference type="Pfam" id="PF13519">
    <property type="entry name" value="VWA_2"/>
    <property type="match status" value="1"/>
</dbReference>
<dbReference type="AlphaFoldDB" id="A0A2T3FNA9"/>
<dbReference type="Gene3D" id="1.20.1270.90">
    <property type="entry name" value="AF1782-like"/>
    <property type="match status" value="4"/>
</dbReference>
<dbReference type="CDD" id="cd00198">
    <property type="entry name" value="vWFA"/>
    <property type="match status" value="1"/>
</dbReference>
<accession>A0A2T3FNA9</accession>
<reference evidence="5" key="1">
    <citation type="submission" date="2018-03" db="EMBL/GenBank/DDBJ databases">
        <title>Lachnoclostridium SNUG30370 gen.nov., sp.nov., isolated from human faeces.</title>
        <authorList>
            <person name="Seo B."/>
            <person name="Jeon K."/>
            <person name="Ko G."/>
        </authorList>
    </citation>
    <scope>NUCLEOTIDE SEQUENCE [LARGE SCALE GENOMIC DNA]</scope>
    <source>
        <strain evidence="5">SNUG30370</strain>
    </source>
</reference>
<keyword evidence="2" id="KW-0732">Signal</keyword>
<sequence length="623" mass="68577">MKIKIKKIIASVLTFMMVFTQVPVNVFAETKGESIPLDITLVLDVSGSMDDPLSGGTKRMSVLKDSVYQLIDEFSTKNTNIEDVSKQNRIAIVKFAGDKNNKVGNDTYTSGGYRYNYTQVVSDYVAVQDTNKGDLKEKVKTINASGATNSQAAMELTKNLVNSSVNDTNRRYAKRVVIFVTDGVPTTQSSFDDDVANNAISIAKSIKKNAFIYSIGLSAKTNKTIVGDDGDGNWTETEKFNAYLHGISSNYPNATDYKNLGNKLNGANYYRGVKSSTEAHDTFAEIIRLLSNMLFDLADYTKVNEAKAKVPSNLNIYTEETVNALQEALDAVEEGKNITEQETVDGYAKAINEAINSLVIKDANYKKVNEAKAKVPNDLNIYTEETVNSLQEALDAVEEGKNITEQETVDGYANAINEAISKLVLKDADYKKVNEAKAKVPSNLNIYTEETVNALQEALDAVEEGKNITEQTEVDAMAKAIYEAISKLVLKDANYKKVNEAKAKVPSNLTIYTKETVNSLQEALDAVKEGKKITEQETVDGYAKAIYEAISKLVLKDATPTKQEAVTPTVKVETTNKETVKAENKKEVKKVKTGDSTNSVLYLGLFGFSLLIIYCIVMKKFIR</sequence>
<evidence type="ECO:0000256" key="2">
    <source>
        <dbReference type="SAM" id="SignalP"/>
    </source>
</evidence>
<gene>
    <name evidence="4" type="ORF">C7U55_11660</name>
</gene>
<keyword evidence="1" id="KW-1133">Transmembrane helix</keyword>
<proteinExistence type="predicted"/>
<organism evidence="4 5">
    <name type="scientific">Faecalibacillus faecis</name>
    <dbReference type="NCBI Taxonomy" id="1982628"/>
    <lineage>
        <taxon>Bacteria</taxon>
        <taxon>Bacillati</taxon>
        <taxon>Bacillota</taxon>
        <taxon>Erysipelotrichia</taxon>
        <taxon>Erysipelotrichales</taxon>
        <taxon>Coprobacillaceae</taxon>
        <taxon>Faecalibacillus</taxon>
    </lineage>
</organism>
<evidence type="ECO:0000256" key="1">
    <source>
        <dbReference type="SAM" id="Phobius"/>
    </source>
</evidence>
<dbReference type="PROSITE" id="PS50234">
    <property type="entry name" value="VWFA"/>
    <property type="match status" value="1"/>
</dbReference>
<dbReference type="EMBL" id="PYLP01000021">
    <property type="protein sequence ID" value="PST36755.1"/>
    <property type="molecule type" value="Genomic_DNA"/>
</dbReference>
<keyword evidence="1" id="KW-0472">Membrane</keyword>
<name>A0A2T3FNA9_9FIRM</name>
<feature type="domain" description="VWFA" evidence="3">
    <location>
        <begin position="38"/>
        <end position="273"/>
    </location>
</feature>
<feature type="transmembrane region" description="Helical" evidence="1">
    <location>
        <begin position="599"/>
        <end position="617"/>
    </location>
</feature>
<dbReference type="Proteomes" id="UP000241201">
    <property type="component" value="Unassembled WGS sequence"/>
</dbReference>
<dbReference type="SMART" id="SM00327">
    <property type="entry name" value="VWA"/>
    <property type="match status" value="1"/>
</dbReference>
<dbReference type="GeneID" id="77471739"/>
<dbReference type="InterPro" id="IPR036465">
    <property type="entry name" value="vWFA_dom_sf"/>
</dbReference>
<dbReference type="Gene3D" id="3.40.50.410">
    <property type="entry name" value="von Willebrand factor, type A domain"/>
    <property type="match status" value="1"/>
</dbReference>
<evidence type="ECO:0000313" key="5">
    <source>
        <dbReference type="Proteomes" id="UP000241201"/>
    </source>
</evidence>
<evidence type="ECO:0000259" key="3">
    <source>
        <dbReference type="PROSITE" id="PS50234"/>
    </source>
</evidence>
<evidence type="ECO:0000313" key="4">
    <source>
        <dbReference type="EMBL" id="PST36755.1"/>
    </source>
</evidence>
<feature type="chain" id="PRO_5015660139" description="VWFA domain-containing protein" evidence="2">
    <location>
        <begin position="29"/>
        <end position="623"/>
    </location>
</feature>
<feature type="signal peptide" evidence="2">
    <location>
        <begin position="1"/>
        <end position="28"/>
    </location>
</feature>
<protein>
    <recommendedName>
        <fullName evidence="3">VWFA domain-containing protein</fullName>
    </recommendedName>
</protein>
<dbReference type="RefSeq" id="WP_106988716.1">
    <property type="nucleotide sequence ID" value="NZ_JANGCY010000017.1"/>
</dbReference>
<keyword evidence="5" id="KW-1185">Reference proteome</keyword>
<dbReference type="SUPFAM" id="SSF53300">
    <property type="entry name" value="vWA-like"/>
    <property type="match status" value="1"/>
</dbReference>